<protein>
    <recommendedName>
        <fullName evidence="3">DUF1499 domain-containing protein</fullName>
    </recommendedName>
</protein>
<dbReference type="EMBL" id="AP027151">
    <property type="protein sequence ID" value="BDV44165.1"/>
    <property type="molecule type" value="Genomic_DNA"/>
</dbReference>
<dbReference type="Pfam" id="PF07386">
    <property type="entry name" value="DUF1499"/>
    <property type="match status" value="1"/>
</dbReference>
<evidence type="ECO:0000313" key="2">
    <source>
        <dbReference type="Proteomes" id="UP001317705"/>
    </source>
</evidence>
<organism evidence="1 2">
    <name type="scientific">Geotalea uraniireducens</name>
    <dbReference type="NCBI Taxonomy" id="351604"/>
    <lineage>
        <taxon>Bacteria</taxon>
        <taxon>Pseudomonadati</taxon>
        <taxon>Thermodesulfobacteriota</taxon>
        <taxon>Desulfuromonadia</taxon>
        <taxon>Geobacterales</taxon>
        <taxon>Geobacteraceae</taxon>
        <taxon>Geotalea</taxon>
    </lineage>
</organism>
<dbReference type="PANTHER" id="PTHR34801">
    <property type="entry name" value="EXPRESSED PROTEIN"/>
    <property type="match status" value="1"/>
</dbReference>
<reference evidence="1 2" key="1">
    <citation type="submission" date="2022-12" db="EMBL/GenBank/DDBJ databases">
        <title>Polyphasic characterization of Geotalea uranireducens NIT-SL11 newly isolated from a complex of sewage sludge and microbially reduced graphene oxide.</title>
        <authorList>
            <person name="Xie L."/>
            <person name="Yoshida N."/>
            <person name="Meng L."/>
        </authorList>
    </citation>
    <scope>NUCLEOTIDE SEQUENCE [LARGE SCALE GENOMIC DNA]</scope>
    <source>
        <strain evidence="1 2">NIT-SL11</strain>
    </source>
</reference>
<accession>A0ABN6VY91</accession>
<evidence type="ECO:0008006" key="3">
    <source>
        <dbReference type="Google" id="ProtNLM"/>
    </source>
</evidence>
<keyword evidence="2" id="KW-1185">Reference proteome</keyword>
<proteinExistence type="predicted"/>
<dbReference type="PIRSF" id="PIRSF026426">
    <property type="entry name" value="DUF1499"/>
    <property type="match status" value="1"/>
</dbReference>
<gene>
    <name evidence="1" type="ORF">GURASL_30880</name>
</gene>
<dbReference type="InterPro" id="IPR010865">
    <property type="entry name" value="DUF1499"/>
</dbReference>
<name>A0ABN6VY91_9BACT</name>
<dbReference type="Proteomes" id="UP001317705">
    <property type="component" value="Chromosome"/>
</dbReference>
<dbReference type="RefSeq" id="WP_282000271.1">
    <property type="nucleotide sequence ID" value="NZ_AP027151.1"/>
</dbReference>
<dbReference type="PANTHER" id="PTHR34801:SF6">
    <property type="entry name" value="SLL1620 PROTEIN"/>
    <property type="match status" value="1"/>
</dbReference>
<sequence>MRFSPWLWLVTLLTIPAGCAGDRPGDLGVRDGRLAQCPATPNCVSSQAPPGKHEIAPLDFRGEPDRAFARLREVLLARRDTRLVAEAQDYLRVEFRTRLGFVDDGEFLLDRGRRLIQVRSASRLGYSDFGKNRQRLEEIRAALGKL</sequence>
<evidence type="ECO:0000313" key="1">
    <source>
        <dbReference type="EMBL" id="BDV44165.1"/>
    </source>
</evidence>